<gene>
    <name evidence="5" type="ORF">BEK98_37970</name>
</gene>
<reference evidence="5 6" key="1">
    <citation type="submission" date="2016-07" db="EMBL/GenBank/DDBJ databases">
        <title>Draft genome of Streptomyces diastatochromogenes.</title>
        <authorList>
            <person name="Podduturi R."/>
            <person name="Lukassen M.B."/>
            <person name="Clausen N."/>
            <person name="Nielsen J.L."/>
            <person name="Jorgensen N.O."/>
        </authorList>
    </citation>
    <scope>NUCLEOTIDE SEQUENCE [LARGE SCALE GENOMIC DNA]</scope>
    <source>
        <strain evidence="5 6">DSM 40608</strain>
    </source>
</reference>
<dbReference type="Proteomes" id="UP000215483">
    <property type="component" value="Unassembled WGS sequence"/>
</dbReference>
<dbReference type="RefSeq" id="WP_341869033.1">
    <property type="nucleotide sequence ID" value="NZ_MCGQ01000044.1"/>
</dbReference>
<feature type="compositionally biased region" description="Basic and acidic residues" evidence="3">
    <location>
        <begin position="156"/>
        <end position="165"/>
    </location>
</feature>
<comment type="caution">
    <text evidence="5">The sequence shown here is derived from an EMBL/GenBank/DDBJ whole genome shotgun (WGS) entry which is preliminary data.</text>
</comment>
<evidence type="ECO:0000256" key="3">
    <source>
        <dbReference type="SAM" id="MobiDB-lite"/>
    </source>
</evidence>
<accession>A0A233S1P3</accession>
<dbReference type="Gene3D" id="3.40.50.620">
    <property type="entry name" value="HUPs"/>
    <property type="match status" value="1"/>
</dbReference>
<feature type="region of interest" description="Disordered" evidence="3">
    <location>
        <begin position="147"/>
        <end position="184"/>
    </location>
</feature>
<evidence type="ECO:0000313" key="6">
    <source>
        <dbReference type="Proteomes" id="UP000215483"/>
    </source>
</evidence>
<evidence type="ECO:0000256" key="1">
    <source>
        <dbReference type="ARBA" id="ARBA00022679"/>
    </source>
</evidence>
<dbReference type="NCBIfam" id="TIGR00125">
    <property type="entry name" value="cyt_tran_rel"/>
    <property type="match status" value="1"/>
</dbReference>
<dbReference type="Pfam" id="PF01467">
    <property type="entry name" value="CTP_transf_like"/>
    <property type="match status" value="1"/>
</dbReference>
<evidence type="ECO:0000313" key="5">
    <source>
        <dbReference type="EMBL" id="OXY89540.1"/>
    </source>
</evidence>
<protein>
    <submittedName>
        <fullName evidence="5">Cytidyltransferase</fullName>
    </submittedName>
</protein>
<dbReference type="EMBL" id="MCGQ01000044">
    <property type="protein sequence ID" value="OXY89540.1"/>
    <property type="molecule type" value="Genomic_DNA"/>
</dbReference>
<feature type="domain" description="Cytidyltransferase-like" evidence="4">
    <location>
        <begin position="8"/>
        <end position="133"/>
    </location>
</feature>
<name>A0A233S1P3_STRDA</name>
<keyword evidence="1 5" id="KW-0808">Transferase</keyword>
<dbReference type="InterPro" id="IPR050385">
    <property type="entry name" value="Archaeal_FAD_synthase"/>
</dbReference>
<feature type="compositionally biased region" description="Basic and acidic residues" evidence="3">
    <location>
        <begin position="174"/>
        <end position="184"/>
    </location>
</feature>
<evidence type="ECO:0000256" key="2">
    <source>
        <dbReference type="ARBA" id="ARBA00022695"/>
    </source>
</evidence>
<dbReference type="GO" id="GO:0016779">
    <property type="term" value="F:nucleotidyltransferase activity"/>
    <property type="evidence" value="ECO:0007669"/>
    <property type="project" value="UniProtKB-KW"/>
</dbReference>
<keyword evidence="6" id="KW-1185">Reference proteome</keyword>
<evidence type="ECO:0000259" key="4">
    <source>
        <dbReference type="Pfam" id="PF01467"/>
    </source>
</evidence>
<proteinExistence type="predicted"/>
<dbReference type="SUPFAM" id="SSF52374">
    <property type="entry name" value="Nucleotidylyl transferase"/>
    <property type="match status" value="1"/>
</dbReference>
<dbReference type="PANTHER" id="PTHR43793:SF1">
    <property type="entry name" value="FAD SYNTHASE"/>
    <property type="match status" value="1"/>
</dbReference>
<dbReference type="InterPro" id="IPR004821">
    <property type="entry name" value="Cyt_trans-like"/>
</dbReference>
<dbReference type="PANTHER" id="PTHR43793">
    <property type="entry name" value="FAD SYNTHASE"/>
    <property type="match status" value="1"/>
</dbReference>
<dbReference type="AlphaFoldDB" id="A0A233S1P3"/>
<dbReference type="InterPro" id="IPR014729">
    <property type="entry name" value="Rossmann-like_a/b/a_fold"/>
</dbReference>
<keyword evidence="2" id="KW-0548">Nucleotidyltransferase</keyword>
<sequence length="184" mass="20985">MDVTRIGYAPGVWDLFHIGHLNILREARRHCDRLVVGVTSDDLARRMKGRPPVIPLAERLDIVRSLRHVDEAVVEWEDDKVERWKTIGFHVVFKGDDWRGTPKWDALERHFAQVGVEVVYFPYTMHVSSTLLRGALELLSAQEPPHIPSAQLAKPLDQEGGHEQDMGEQQGAVQEKEDVLTPQE</sequence>
<organism evidence="5 6">
    <name type="scientific">Streptomyces diastatochromogenes</name>
    <dbReference type="NCBI Taxonomy" id="42236"/>
    <lineage>
        <taxon>Bacteria</taxon>
        <taxon>Bacillati</taxon>
        <taxon>Actinomycetota</taxon>
        <taxon>Actinomycetes</taxon>
        <taxon>Kitasatosporales</taxon>
        <taxon>Streptomycetaceae</taxon>
        <taxon>Streptomyces</taxon>
    </lineage>
</organism>